<dbReference type="PATRIC" id="fig|155920.8.peg.2676"/>
<organism evidence="3 4">
    <name type="scientific">Xylella fastidiosa subsp. sandyi Ann-1</name>
    <dbReference type="NCBI Taxonomy" id="155920"/>
    <lineage>
        <taxon>Bacteria</taxon>
        <taxon>Pseudomonadati</taxon>
        <taxon>Pseudomonadota</taxon>
        <taxon>Gammaproteobacteria</taxon>
        <taxon>Lysobacterales</taxon>
        <taxon>Lysobacteraceae</taxon>
        <taxon>Xylella</taxon>
    </lineage>
</organism>
<feature type="domain" description="Glycoamylase-like" evidence="2">
    <location>
        <begin position="253"/>
        <end position="498"/>
    </location>
</feature>
<sequence length="560" mass="64637">MLVPLQIGVVAKAVFFYVICRRCILVDSMSLRFSSHWLFFLSVVALLLAGCKQDSPSAKRQIIMVEAKLPPRPLKPDLPPLFLDIERRTFQFFWDTTNEMNGLTPDRYPSRPFASIASVGFALTAYPIGIENGWISRNQAIDRTLTTLKFLRDAPMGPQRTGCAGYKGFFYHFLDMQHGHRYDSWVELSSVDTALLMMGVLFVESYYDGEDVREKEIRQIADKLYRRVDWLYLQQRKPLISMGWYPERGFIEHDWMGYNEAMMVYLLALGSPTHPLEPVSWDEWTRTYNKDWGVFQGQEYLAFGPLFGHQYTHVWVDFRDIQDQYMRERGIDYFLNSRRAVLAHRDYAINNPMKWKDYSENVWGLTASDGPQNTMQEYRGEQRQFFHYRSRGAGLFEFFDDGTIAPTAMVASIVFAPEVVIPATLEMHKRYGDFLYSSYGFLDAFNPSFDYNVPLKTGRLIPGRGWVASDYIGIDQGIILSMIANYRNDFVWNVMKKNKYVRIGLERAGFTGGWLQEDEVLRGSQKDERAAAVRSLGIAESHAPPAQTQRVPSSLGKKPE</sequence>
<dbReference type="KEGG" id="xfs:D934_11420"/>
<dbReference type="PIRSF" id="PIRSF028431">
    <property type="entry name" value="UCP028431"/>
    <property type="match status" value="1"/>
</dbReference>
<dbReference type="EMBL" id="CP006696">
    <property type="protein sequence ID" value="AIC10570.1"/>
    <property type="molecule type" value="Genomic_DNA"/>
</dbReference>
<evidence type="ECO:0000313" key="3">
    <source>
        <dbReference type="EMBL" id="AIC10570.1"/>
    </source>
</evidence>
<feature type="region of interest" description="Disordered" evidence="1">
    <location>
        <begin position="537"/>
        <end position="560"/>
    </location>
</feature>
<evidence type="ECO:0000313" key="4">
    <source>
        <dbReference type="Proteomes" id="UP000027215"/>
    </source>
</evidence>
<dbReference type="Pfam" id="PF10091">
    <property type="entry name" value="Glycoamylase"/>
    <property type="match status" value="1"/>
</dbReference>
<dbReference type="Gene3D" id="1.50.10.140">
    <property type="match status" value="1"/>
</dbReference>
<dbReference type="AlphaFoldDB" id="A0A060H5I3"/>
<dbReference type="InterPro" id="IPR019282">
    <property type="entry name" value="Glycoamylase-like_cons_dom"/>
</dbReference>
<evidence type="ECO:0000259" key="2">
    <source>
        <dbReference type="Pfam" id="PF10091"/>
    </source>
</evidence>
<accession>A0A060H5I3</accession>
<protein>
    <recommendedName>
        <fullName evidence="2">Glycoamylase-like domain-containing protein</fullName>
    </recommendedName>
</protein>
<reference evidence="3 4" key="1">
    <citation type="submission" date="2013-08" db="EMBL/GenBank/DDBJ databases">
        <authorList>
            <person name="Stouthamer R."/>
            <person name="Nunney L."/>
        </authorList>
    </citation>
    <scope>NUCLEOTIDE SEQUENCE [LARGE SCALE GENOMIC DNA]</scope>
    <source>
        <strain evidence="4">ann-1</strain>
    </source>
</reference>
<dbReference type="HOGENOM" id="CLU_023287_0_0_6"/>
<proteinExistence type="predicted"/>
<name>A0A060H5I3_XYLFS</name>
<evidence type="ECO:0000256" key="1">
    <source>
        <dbReference type="SAM" id="MobiDB-lite"/>
    </source>
</evidence>
<gene>
    <name evidence="3" type="ORF">D934_11420</name>
</gene>
<dbReference type="InterPro" id="IPR016883">
    <property type="entry name" value="UCP028431"/>
</dbReference>
<dbReference type="Proteomes" id="UP000027215">
    <property type="component" value="Chromosome"/>
</dbReference>